<evidence type="ECO:0000256" key="4">
    <source>
        <dbReference type="ARBA" id="ARBA00022723"/>
    </source>
</evidence>
<dbReference type="GO" id="GO:0046872">
    <property type="term" value="F:metal ion binding"/>
    <property type="evidence" value="ECO:0007669"/>
    <property type="project" value="UniProtKB-UniRule"/>
</dbReference>
<dbReference type="Pfam" id="PF17146">
    <property type="entry name" value="PIN_6"/>
    <property type="match status" value="1"/>
</dbReference>
<feature type="binding site" evidence="9">
    <location>
        <position position="353"/>
    </location>
    <ligand>
        <name>Zn(2+)</name>
        <dbReference type="ChEBI" id="CHEBI:29105"/>
    </ligand>
</feature>
<dbReference type="SUPFAM" id="SSF144206">
    <property type="entry name" value="NOB1 zinc finger-like"/>
    <property type="match status" value="1"/>
</dbReference>
<dbReference type="PIRSF" id="PIRSF037125">
    <property type="entry name" value="D-site_20S_pre-rRNA_nuclease"/>
    <property type="match status" value="1"/>
</dbReference>
<gene>
    <name evidence="14" type="primary">LOC117568576</name>
</gene>
<dbReference type="InterPro" id="IPR014881">
    <property type="entry name" value="NOB1_Zn-bd"/>
</dbReference>
<evidence type="ECO:0000256" key="2">
    <source>
        <dbReference type="ARBA" id="ARBA00005858"/>
    </source>
</evidence>
<dbReference type="Gene3D" id="6.20.210.10">
    <property type="entry name" value="Nin one binding (NOB1), Zn-ribbon-like"/>
    <property type="match status" value="1"/>
</dbReference>
<proteinExistence type="inferred from homology"/>
<evidence type="ECO:0000259" key="12">
    <source>
        <dbReference type="Pfam" id="PF17146"/>
    </source>
</evidence>
<evidence type="ECO:0000256" key="5">
    <source>
        <dbReference type="ARBA" id="ARBA00022801"/>
    </source>
</evidence>
<dbReference type="AlphaFoldDB" id="A0A6P8X244"/>
<accession>A0A6P8X244</accession>
<dbReference type="GeneID" id="117568576"/>
<dbReference type="GO" id="GO:0030688">
    <property type="term" value="C:preribosome, small subunit precursor"/>
    <property type="evidence" value="ECO:0007669"/>
    <property type="project" value="TreeGrafter"/>
</dbReference>
<evidence type="ECO:0000256" key="9">
    <source>
        <dbReference type="PIRSR" id="PIRSR037125-1"/>
    </source>
</evidence>
<evidence type="ECO:0000259" key="11">
    <source>
        <dbReference type="Pfam" id="PF08772"/>
    </source>
</evidence>
<keyword evidence="4 8" id="KW-0479">Metal-binding</keyword>
<feature type="region of interest" description="Disordered" evidence="10">
    <location>
        <begin position="118"/>
        <end position="208"/>
    </location>
</feature>
<name>A0A6P8X244_DROAB</name>
<protein>
    <recommendedName>
        <fullName evidence="8">RNA-binding protein NOB1</fullName>
    </recommendedName>
</protein>
<comment type="function">
    <text evidence="8">May play a role in mRNA degradation.</text>
</comment>
<keyword evidence="13" id="KW-1185">Reference proteome</keyword>
<keyword evidence="5" id="KW-0378">Hydrolase</keyword>
<dbReference type="RefSeq" id="XP_034105200.1">
    <property type="nucleotide sequence ID" value="XM_034249309.2"/>
</dbReference>
<reference evidence="14" key="1">
    <citation type="submission" date="2025-08" db="UniProtKB">
        <authorList>
            <consortium name="RefSeq"/>
        </authorList>
    </citation>
    <scope>IDENTIFICATION</scope>
    <source>
        <strain evidence="14">15112-1751.03</strain>
        <tissue evidence="14">Whole Adult</tissue>
    </source>
</reference>
<dbReference type="Proteomes" id="UP000515160">
    <property type="component" value="Chromosome X"/>
</dbReference>
<evidence type="ECO:0000313" key="14">
    <source>
        <dbReference type="RefSeq" id="XP_034105200.1"/>
    </source>
</evidence>
<feature type="binding site" evidence="9">
    <location>
        <position position="338"/>
    </location>
    <ligand>
        <name>Zn(2+)</name>
        <dbReference type="ChEBI" id="CHEBI:29105"/>
    </ligand>
</feature>
<feature type="compositionally biased region" description="Acidic residues" evidence="10">
    <location>
        <begin position="196"/>
        <end position="208"/>
    </location>
</feature>
<organism evidence="13 14">
    <name type="scientific">Drosophila albomicans</name>
    <name type="common">Fruit fly</name>
    <dbReference type="NCBI Taxonomy" id="7291"/>
    <lineage>
        <taxon>Eukaryota</taxon>
        <taxon>Metazoa</taxon>
        <taxon>Ecdysozoa</taxon>
        <taxon>Arthropoda</taxon>
        <taxon>Hexapoda</taxon>
        <taxon>Insecta</taxon>
        <taxon>Pterygota</taxon>
        <taxon>Neoptera</taxon>
        <taxon>Endopterygota</taxon>
        <taxon>Diptera</taxon>
        <taxon>Brachycera</taxon>
        <taxon>Muscomorpha</taxon>
        <taxon>Ephydroidea</taxon>
        <taxon>Drosophilidae</taxon>
        <taxon>Drosophila</taxon>
    </lineage>
</organism>
<evidence type="ECO:0000256" key="8">
    <source>
        <dbReference type="PIRNR" id="PIRNR037125"/>
    </source>
</evidence>
<dbReference type="OrthoDB" id="446759at2759"/>
<evidence type="ECO:0000313" key="13">
    <source>
        <dbReference type="Proteomes" id="UP000515160"/>
    </source>
</evidence>
<keyword evidence="3" id="KW-0540">Nuclease</keyword>
<dbReference type="CDD" id="cd09876">
    <property type="entry name" value="PIN_Nob1-like"/>
    <property type="match status" value="1"/>
</dbReference>
<feature type="binding site" evidence="9">
    <location>
        <position position="341"/>
    </location>
    <ligand>
        <name>Zn(2+)</name>
        <dbReference type="ChEBI" id="CHEBI:29105"/>
    </ligand>
</feature>
<dbReference type="FunFam" id="3.40.50.1010:FF:000020">
    <property type="entry name" value="20S-pre-rRNA D-site endonuclease NOB1"/>
    <property type="match status" value="1"/>
</dbReference>
<dbReference type="GO" id="GO:0030490">
    <property type="term" value="P:maturation of SSU-rRNA"/>
    <property type="evidence" value="ECO:0007669"/>
    <property type="project" value="TreeGrafter"/>
</dbReference>
<dbReference type="GO" id="GO:0016787">
    <property type="term" value="F:hydrolase activity"/>
    <property type="evidence" value="ECO:0007669"/>
    <property type="project" value="UniProtKB-KW"/>
</dbReference>
<dbReference type="InterPro" id="IPR017117">
    <property type="entry name" value="Nob1_euk"/>
</dbReference>
<dbReference type="GO" id="GO:0005737">
    <property type="term" value="C:cytoplasm"/>
    <property type="evidence" value="ECO:0007669"/>
    <property type="project" value="UniProtKB-ARBA"/>
</dbReference>
<dbReference type="InterPro" id="IPR033411">
    <property type="entry name" value="Ribonuclease_PIN"/>
</dbReference>
<evidence type="ECO:0000256" key="7">
    <source>
        <dbReference type="ARBA" id="ARBA00023242"/>
    </source>
</evidence>
<feature type="binding site" evidence="9">
    <location>
        <position position="356"/>
    </location>
    <ligand>
        <name>Zn(2+)</name>
        <dbReference type="ChEBI" id="CHEBI:29105"/>
    </ligand>
</feature>
<comment type="subcellular location">
    <subcellularLocation>
        <location evidence="1 8">Nucleus</location>
    </subcellularLocation>
</comment>
<dbReference type="InterPro" id="IPR036283">
    <property type="entry name" value="NOB1_Zf-like_sf"/>
</dbReference>
<dbReference type="Pfam" id="PF08772">
    <property type="entry name" value="Zn_ribbon_NOB1"/>
    <property type="match status" value="1"/>
</dbReference>
<feature type="region of interest" description="Disordered" evidence="10">
    <location>
        <begin position="235"/>
        <end position="274"/>
    </location>
</feature>
<evidence type="ECO:0000256" key="6">
    <source>
        <dbReference type="ARBA" id="ARBA00022833"/>
    </source>
</evidence>
<evidence type="ECO:0000256" key="3">
    <source>
        <dbReference type="ARBA" id="ARBA00022722"/>
    </source>
</evidence>
<keyword evidence="6 8" id="KW-0862">Zinc</keyword>
<dbReference type="GO" id="GO:0031981">
    <property type="term" value="C:nuclear lumen"/>
    <property type="evidence" value="ECO:0007669"/>
    <property type="project" value="UniProtKB-ARBA"/>
</dbReference>
<feature type="compositionally biased region" description="Acidic residues" evidence="10">
    <location>
        <begin position="142"/>
        <end position="167"/>
    </location>
</feature>
<evidence type="ECO:0000256" key="10">
    <source>
        <dbReference type="SAM" id="MobiDB-lite"/>
    </source>
</evidence>
<feature type="domain" description="Nin one binding (NOB1) Zn-ribbon-like" evidence="11">
    <location>
        <begin position="328"/>
        <end position="399"/>
    </location>
</feature>
<feature type="compositionally biased region" description="Acidic residues" evidence="10">
    <location>
        <begin position="240"/>
        <end position="257"/>
    </location>
</feature>
<dbReference type="GO" id="GO:0004521">
    <property type="term" value="F:RNA endonuclease activity"/>
    <property type="evidence" value="ECO:0007669"/>
    <property type="project" value="UniProtKB-UniRule"/>
</dbReference>
<keyword evidence="7 8" id="KW-0539">Nucleus</keyword>
<dbReference type="Gene3D" id="3.40.50.1010">
    <property type="entry name" value="5'-nuclease"/>
    <property type="match status" value="1"/>
</dbReference>
<sequence>MSTNNSKIKYIVADTTAFINAVPLNEYAENVLTVPDVVAEVRNKRQIRRLCVLPFDLQVREPRAESIKHCVEFAKKTGDYASLSGIDLKVIALTYELETDLLGTEHLRKEPVVSQVIASKDKPEEMQDANNKRLVGWYMPEGNEDDDDEEEDEDDEDEEEEEVESESQTDAVKEAIESQLKGELVANKPTTVAAATEEEDEEEEDLTQEELDKLFEKLKCAPSADEELATADILVAQPTNEDDDDDNDDAALEDDEQNNSNLKPQEDEEVGDDGWITHSNIKKAKKALEGKVETDIIPPVACMTTDYALQNVLKQLNLQLAALNGRIIKQLRTYILRCYACFKTTSIMTKVFCPNCGNKTLKRVAVSLDENGKQVIHINTRRPLTNKYKNQSLPRFQGGKHSRNPILSEDQPMPRQMPSRVAKTKTNALDDDYIAGFSPFVMRDVDSKSAMLRSKGNLKEWARNNNFEEDRRRKNYNRLYK</sequence>
<dbReference type="PANTHER" id="PTHR12814:SF2">
    <property type="entry name" value="RNA-BINDING PROTEIN NOB1"/>
    <property type="match status" value="1"/>
</dbReference>
<feature type="domain" description="Ribonuclease PIN" evidence="12">
    <location>
        <begin position="11"/>
        <end position="97"/>
    </location>
</feature>
<comment type="similarity">
    <text evidence="2 8">Belongs to the NOB1 family.</text>
</comment>
<feature type="region of interest" description="Disordered" evidence="10">
    <location>
        <begin position="390"/>
        <end position="418"/>
    </location>
</feature>
<evidence type="ECO:0000256" key="1">
    <source>
        <dbReference type="ARBA" id="ARBA00004123"/>
    </source>
</evidence>
<dbReference type="PANTHER" id="PTHR12814">
    <property type="entry name" value="RNA-BINDING PROTEIN NOB1"/>
    <property type="match status" value="1"/>
</dbReference>
<dbReference type="InterPro" id="IPR039907">
    <property type="entry name" value="NOB1"/>
</dbReference>